<accession>A0A1X7TFD5</accession>
<name>A0A1X7TFD5_AMPQE</name>
<dbReference type="OMA" id="NHARKNA"/>
<dbReference type="AlphaFoldDB" id="A0A1X7TFD5"/>
<evidence type="ECO:0000313" key="2">
    <source>
        <dbReference type="EnsemblMetazoa" id="Aqu2.1.13225_001"/>
    </source>
</evidence>
<dbReference type="eggNOG" id="KOG0017">
    <property type="taxonomic scope" value="Eukaryota"/>
</dbReference>
<dbReference type="Pfam" id="PF07727">
    <property type="entry name" value="RVT_2"/>
    <property type="match status" value="1"/>
</dbReference>
<proteinExistence type="predicted"/>
<feature type="domain" description="Reverse transcriptase Ty1/copia-type" evidence="1">
    <location>
        <begin position="11"/>
        <end position="63"/>
    </location>
</feature>
<dbReference type="STRING" id="400682.A0A1X7TFD5"/>
<dbReference type="InterPro" id="IPR013103">
    <property type="entry name" value="RVT_2"/>
</dbReference>
<dbReference type="InParanoid" id="A0A1X7TFD5"/>
<dbReference type="EnsemblMetazoa" id="Aqu2.1.13225_001">
    <property type="protein sequence ID" value="Aqu2.1.13225_001"/>
    <property type="gene ID" value="Aqu2.1.13225"/>
</dbReference>
<evidence type="ECO:0000259" key="1">
    <source>
        <dbReference type="Pfam" id="PF07727"/>
    </source>
</evidence>
<reference evidence="2" key="1">
    <citation type="submission" date="2017-05" db="UniProtKB">
        <authorList>
            <consortium name="EnsemblMetazoa"/>
        </authorList>
    </citation>
    <scope>IDENTIFICATION</scope>
</reference>
<organism evidence="2">
    <name type="scientific">Amphimedon queenslandica</name>
    <name type="common">Sponge</name>
    <dbReference type="NCBI Taxonomy" id="400682"/>
    <lineage>
        <taxon>Eukaryota</taxon>
        <taxon>Metazoa</taxon>
        <taxon>Porifera</taxon>
        <taxon>Demospongiae</taxon>
        <taxon>Heteroscleromorpha</taxon>
        <taxon>Haplosclerida</taxon>
        <taxon>Niphatidae</taxon>
        <taxon>Amphimedon</taxon>
    </lineage>
</organism>
<protein>
    <recommendedName>
        <fullName evidence="1">Reverse transcriptase Ty1/copia-type domain-containing protein</fullName>
    </recommendedName>
</protein>
<sequence>MQKEFESLEENQVWDLVELPKDRRVVGSKWVFKRKIGENGKVERYKARLVAQGYSQKFNMNHARKNASRYVNKRIVTREVRETEKYDRNDEYRLC</sequence>